<sequence>MNTGKEALTVISVGAFAALSFGCQQVPVSKEIKSTPTSESTPQTQQLSQEQMPTSLLERFLAANLRYGDIDLLLGSIIFIDEKNQAFELARPSSLPGAIVLRQTNRAVCAPATFQAKKALNQLGGNFRRGDVVDRRLRLLEQATQNAGSCIPYMVRKHQNR</sequence>
<reference evidence="1 2" key="1">
    <citation type="journal article" date="2016" name="Nat. Commun.">
        <title>Thousands of microbial genomes shed light on interconnected biogeochemical processes in an aquifer system.</title>
        <authorList>
            <person name="Anantharaman K."/>
            <person name="Brown C.T."/>
            <person name="Hug L.A."/>
            <person name="Sharon I."/>
            <person name="Castelle C.J."/>
            <person name="Probst A.J."/>
            <person name="Thomas B.C."/>
            <person name="Singh A."/>
            <person name="Wilkins M.J."/>
            <person name="Karaoz U."/>
            <person name="Brodie E.L."/>
            <person name="Williams K.H."/>
            <person name="Hubbard S.S."/>
            <person name="Banfield J.F."/>
        </authorList>
    </citation>
    <scope>NUCLEOTIDE SEQUENCE [LARGE SCALE GENOMIC DNA]</scope>
</reference>
<proteinExistence type="predicted"/>
<comment type="caution">
    <text evidence="1">The sequence shown here is derived from an EMBL/GenBank/DDBJ whole genome shotgun (WGS) entry which is preliminary data.</text>
</comment>
<organism evidence="1 2">
    <name type="scientific">Candidatus Daviesbacteria bacterium RIFCSPLOWO2_01_FULL_39_12</name>
    <dbReference type="NCBI Taxonomy" id="1797785"/>
    <lineage>
        <taxon>Bacteria</taxon>
        <taxon>Candidatus Daviesiibacteriota</taxon>
    </lineage>
</organism>
<gene>
    <name evidence="1" type="ORF">A3B45_02360</name>
</gene>
<protein>
    <submittedName>
        <fullName evidence="1">Uncharacterized protein</fullName>
    </submittedName>
</protein>
<dbReference type="STRING" id="1797785.A3B45_02360"/>
<dbReference type="Proteomes" id="UP000178565">
    <property type="component" value="Unassembled WGS sequence"/>
</dbReference>
<dbReference type="AlphaFoldDB" id="A0A1F5KSQ3"/>
<evidence type="ECO:0000313" key="2">
    <source>
        <dbReference type="Proteomes" id="UP000178565"/>
    </source>
</evidence>
<accession>A0A1F5KSQ3</accession>
<evidence type="ECO:0000313" key="1">
    <source>
        <dbReference type="EMBL" id="OGE43850.1"/>
    </source>
</evidence>
<name>A0A1F5KSQ3_9BACT</name>
<dbReference type="PROSITE" id="PS51257">
    <property type="entry name" value="PROKAR_LIPOPROTEIN"/>
    <property type="match status" value="1"/>
</dbReference>
<dbReference type="EMBL" id="MFDM01000011">
    <property type="protein sequence ID" value="OGE43850.1"/>
    <property type="molecule type" value="Genomic_DNA"/>
</dbReference>